<dbReference type="GO" id="GO:0016020">
    <property type="term" value="C:membrane"/>
    <property type="evidence" value="ECO:0007669"/>
    <property type="project" value="UniProtKB-SubCell"/>
</dbReference>
<feature type="transmembrane region" description="Helical" evidence="6">
    <location>
        <begin position="449"/>
        <end position="470"/>
    </location>
</feature>
<dbReference type="OrthoDB" id="2126698at2759"/>
<feature type="transmembrane region" description="Helical" evidence="6">
    <location>
        <begin position="387"/>
        <end position="407"/>
    </location>
</feature>
<evidence type="ECO:0000313" key="7">
    <source>
        <dbReference type="EMBL" id="OQR97598.1"/>
    </source>
</evidence>
<dbReference type="GO" id="GO:1990961">
    <property type="term" value="P:xenobiotic detoxification by transmembrane export across the plasma membrane"/>
    <property type="evidence" value="ECO:0007669"/>
    <property type="project" value="InterPro"/>
</dbReference>
<feature type="transmembrane region" description="Helical" evidence="6">
    <location>
        <begin position="419"/>
        <end position="443"/>
    </location>
</feature>
<feature type="transmembrane region" description="Helical" evidence="6">
    <location>
        <begin position="157"/>
        <end position="178"/>
    </location>
</feature>
<dbReference type="PANTHER" id="PTHR11206">
    <property type="entry name" value="MULTIDRUG RESISTANCE PROTEIN"/>
    <property type="match status" value="1"/>
</dbReference>
<evidence type="ECO:0000256" key="4">
    <source>
        <dbReference type="ARBA" id="ARBA00022989"/>
    </source>
</evidence>
<evidence type="ECO:0000256" key="2">
    <source>
        <dbReference type="ARBA" id="ARBA00010199"/>
    </source>
</evidence>
<feature type="transmembrane region" description="Helical" evidence="6">
    <location>
        <begin position="116"/>
        <end position="137"/>
    </location>
</feature>
<feature type="transmembrane region" description="Helical" evidence="6">
    <location>
        <begin position="302"/>
        <end position="325"/>
    </location>
</feature>
<dbReference type="NCBIfam" id="TIGR00797">
    <property type="entry name" value="matE"/>
    <property type="match status" value="1"/>
</dbReference>
<dbReference type="CDD" id="cd13132">
    <property type="entry name" value="MATE_eukaryotic"/>
    <property type="match status" value="1"/>
</dbReference>
<feature type="transmembrane region" description="Helical" evidence="6">
    <location>
        <begin position="262"/>
        <end position="282"/>
    </location>
</feature>
<dbReference type="Proteomes" id="UP000243579">
    <property type="component" value="Unassembled WGS sequence"/>
</dbReference>
<accession>A0A1V9ZHY2</accession>
<evidence type="ECO:0000313" key="8">
    <source>
        <dbReference type="Proteomes" id="UP000243579"/>
    </source>
</evidence>
<keyword evidence="5 6" id="KW-0472">Membrane</keyword>
<reference evidence="7 8" key="1">
    <citation type="journal article" date="2014" name="Genome Biol. Evol.">
        <title>The secreted proteins of Achlya hypogyna and Thraustotheca clavata identify the ancestral oomycete secretome and reveal gene acquisitions by horizontal gene transfer.</title>
        <authorList>
            <person name="Misner I."/>
            <person name="Blouin N."/>
            <person name="Leonard G."/>
            <person name="Richards T.A."/>
            <person name="Lane C.E."/>
        </authorList>
    </citation>
    <scope>NUCLEOTIDE SEQUENCE [LARGE SCALE GENOMIC DNA]</scope>
    <source>
        <strain evidence="7 8">ATCC 48635</strain>
    </source>
</reference>
<feature type="transmembrane region" description="Helical" evidence="6">
    <location>
        <begin position="221"/>
        <end position="241"/>
    </location>
</feature>
<dbReference type="STRING" id="1202772.A0A1V9ZHY2"/>
<keyword evidence="8" id="KW-1185">Reference proteome</keyword>
<dbReference type="GO" id="GO:0042910">
    <property type="term" value="F:xenobiotic transmembrane transporter activity"/>
    <property type="evidence" value="ECO:0007669"/>
    <property type="project" value="InterPro"/>
</dbReference>
<feature type="transmembrane region" description="Helical" evidence="6">
    <location>
        <begin position="346"/>
        <end position="367"/>
    </location>
</feature>
<dbReference type="InterPro" id="IPR002528">
    <property type="entry name" value="MATE_fam"/>
</dbReference>
<dbReference type="InterPro" id="IPR045069">
    <property type="entry name" value="MATE_euk"/>
</dbReference>
<evidence type="ECO:0000256" key="6">
    <source>
        <dbReference type="SAM" id="Phobius"/>
    </source>
</evidence>
<sequence length="487" mass="52390">MEDTRLLASAPPTAYDATDLEKAPTEAPASPREELVPLLQLAWPMFASFAMEMLPGFLSVALVGHIESPHTKEFVDAATLSTVFLNVSGLSVGLGLASAMDTLCAQSVGAGKSHLLGIYLQSGIIVLSLAYVPMVLLNWHTTYFLDALGQDATVSALAGNFSRVTVLCLPSLFCYELLKKVMQAQEVVDVMVFIAAASNVVYVGVGYYLCYHTSLGFLGAAYARLVSNFVMPLLVLPYLAWNPVHRTWWAEGETLGTQWRAALAHVSEFIVFGVPGMLMMLMEWWAFEIVALMAGWMADPVLSLSVHSVLVNLVSVLYSVFFGISEAATIRIGTALGANEPARAKAIAVAAFVAAFGSALGVAGILLCTHNVLPALFINDPAAIAQTQRMLFFFAMFELVDGSNCIAQGLLRGMGRQSIGAFVNAMAYYAVGIPVAAVAGFAWHMDIEGLWLGITFGISTACVVFVYTIFRTDWRTMADNAAERMAE</sequence>
<keyword evidence="3 6" id="KW-0812">Transmembrane</keyword>
<organism evidence="7 8">
    <name type="scientific">Achlya hypogyna</name>
    <name type="common">Oomycete</name>
    <name type="synonym">Protoachlya hypogyna</name>
    <dbReference type="NCBI Taxonomy" id="1202772"/>
    <lineage>
        <taxon>Eukaryota</taxon>
        <taxon>Sar</taxon>
        <taxon>Stramenopiles</taxon>
        <taxon>Oomycota</taxon>
        <taxon>Saprolegniomycetes</taxon>
        <taxon>Saprolegniales</taxon>
        <taxon>Achlyaceae</taxon>
        <taxon>Achlya</taxon>
    </lineage>
</organism>
<dbReference type="Pfam" id="PF01554">
    <property type="entry name" value="MatE"/>
    <property type="match status" value="2"/>
</dbReference>
<gene>
    <name evidence="7" type="ORF">ACHHYP_10153</name>
</gene>
<evidence type="ECO:0000256" key="3">
    <source>
        <dbReference type="ARBA" id="ARBA00022692"/>
    </source>
</evidence>
<name>A0A1V9ZHY2_ACHHY</name>
<proteinExistence type="inferred from homology"/>
<keyword evidence="4 6" id="KW-1133">Transmembrane helix</keyword>
<comment type="subcellular location">
    <subcellularLocation>
        <location evidence="1">Membrane</location>
        <topology evidence="1">Multi-pass membrane protein</topology>
    </subcellularLocation>
</comment>
<dbReference type="EMBL" id="JNBR01000100">
    <property type="protein sequence ID" value="OQR97598.1"/>
    <property type="molecule type" value="Genomic_DNA"/>
</dbReference>
<evidence type="ECO:0000256" key="5">
    <source>
        <dbReference type="ARBA" id="ARBA00023136"/>
    </source>
</evidence>
<dbReference type="AlphaFoldDB" id="A0A1V9ZHY2"/>
<comment type="caution">
    <text evidence="7">The sequence shown here is derived from an EMBL/GenBank/DDBJ whole genome shotgun (WGS) entry which is preliminary data.</text>
</comment>
<dbReference type="GO" id="GO:0015297">
    <property type="term" value="F:antiporter activity"/>
    <property type="evidence" value="ECO:0007669"/>
    <property type="project" value="InterPro"/>
</dbReference>
<comment type="similarity">
    <text evidence="2">Belongs to the multi antimicrobial extrusion (MATE) (TC 2.A.66.1) family.</text>
</comment>
<evidence type="ECO:0000256" key="1">
    <source>
        <dbReference type="ARBA" id="ARBA00004141"/>
    </source>
</evidence>
<feature type="transmembrane region" description="Helical" evidence="6">
    <location>
        <begin position="190"/>
        <end position="209"/>
    </location>
</feature>
<protein>
    <submittedName>
        <fullName evidence="7">Multidrug/Oligosaccharidyl-lipid/Polysaccharide (MOP) Flippase Superfamily</fullName>
    </submittedName>
</protein>